<feature type="region of interest" description="Disordered" evidence="1">
    <location>
        <begin position="93"/>
        <end position="116"/>
    </location>
</feature>
<gene>
    <name evidence="2" type="ORF">B0T20DRAFT_410134</name>
</gene>
<reference evidence="2" key="1">
    <citation type="journal article" date="2023" name="Mol. Phylogenet. Evol.">
        <title>Genome-scale phylogeny and comparative genomics of the fungal order Sordariales.</title>
        <authorList>
            <person name="Hensen N."/>
            <person name="Bonometti L."/>
            <person name="Westerberg I."/>
            <person name="Brannstrom I.O."/>
            <person name="Guillou S."/>
            <person name="Cros-Aarteil S."/>
            <person name="Calhoun S."/>
            <person name="Haridas S."/>
            <person name="Kuo A."/>
            <person name="Mondo S."/>
            <person name="Pangilinan J."/>
            <person name="Riley R."/>
            <person name="LaButti K."/>
            <person name="Andreopoulos B."/>
            <person name="Lipzen A."/>
            <person name="Chen C."/>
            <person name="Yan M."/>
            <person name="Daum C."/>
            <person name="Ng V."/>
            <person name="Clum A."/>
            <person name="Steindorff A."/>
            <person name="Ohm R.A."/>
            <person name="Martin F."/>
            <person name="Silar P."/>
            <person name="Natvig D.O."/>
            <person name="Lalanne C."/>
            <person name="Gautier V."/>
            <person name="Ament-Velasquez S.L."/>
            <person name="Kruys A."/>
            <person name="Hutchinson M.I."/>
            <person name="Powell A.J."/>
            <person name="Barry K."/>
            <person name="Miller A.N."/>
            <person name="Grigoriev I.V."/>
            <person name="Debuchy R."/>
            <person name="Gladieux P."/>
            <person name="Hiltunen Thoren M."/>
            <person name="Johannesson H."/>
        </authorList>
    </citation>
    <scope>NUCLEOTIDE SEQUENCE</scope>
    <source>
        <strain evidence="2">FGSC 1904</strain>
    </source>
</reference>
<evidence type="ECO:0000313" key="2">
    <source>
        <dbReference type="EMBL" id="KAK3399507.1"/>
    </source>
</evidence>
<accession>A0AAE0PGP0</accession>
<protein>
    <submittedName>
        <fullName evidence="2">Uncharacterized protein</fullName>
    </submittedName>
</protein>
<feature type="compositionally biased region" description="Low complexity" evidence="1">
    <location>
        <begin position="95"/>
        <end position="109"/>
    </location>
</feature>
<sequence>MLQSMPHKVAYYTATRPSLFLLPTDCCDLRLATVGSPRFLLHDVTRPLADMRSCPRHTPFELGNSEREVLEQKQWMGESLNHLRGSCALNECGSQHKPQQKPQTTETQHSTCTRRQSYVGRDDRSTIGAAGFVGMWMWMWMWKEKEGEWFKKLSLLANLHLISSPRDGNTGDGWMDDMRDPLCIKQVARKKASVSGSRIGNRFLLAARQPTYLPPVRSLCCAKGQQAASSKQRAKQKSGEEIRRGDGSPFFVGEGELLLTGVYLTHILFPFSFPGSSCSHVACDLQSCLPLFNNGSEMDGWVDGQFQESRLLPIWVEDDVIRLC</sequence>
<keyword evidence="3" id="KW-1185">Reference proteome</keyword>
<evidence type="ECO:0000313" key="3">
    <source>
        <dbReference type="Proteomes" id="UP001281003"/>
    </source>
</evidence>
<reference evidence="2" key="2">
    <citation type="submission" date="2023-07" db="EMBL/GenBank/DDBJ databases">
        <authorList>
            <consortium name="Lawrence Berkeley National Laboratory"/>
            <person name="Haridas S."/>
            <person name="Hensen N."/>
            <person name="Bonometti L."/>
            <person name="Westerberg I."/>
            <person name="Brannstrom I.O."/>
            <person name="Guillou S."/>
            <person name="Cros-Aarteil S."/>
            <person name="Calhoun S."/>
            <person name="Kuo A."/>
            <person name="Mondo S."/>
            <person name="Pangilinan J."/>
            <person name="Riley R."/>
            <person name="LaButti K."/>
            <person name="Andreopoulos B."/>
            <person name="Lipzen A."/>
            <person name="Chen C."/>
            <person name="Yanf M."/>
            <person name="Daum C."/>
            <person name="Ng V."/>
            <person name="Clum A."/>
            <person name="Steindorff A."/>
            <person name="Ohm R."/>
            <person name="Martin F."/>
            <person name="Silar P."/>
            <person name="Natvig D."/>
            <person name="Lalanne C."/>
            <person name="Gautier V."/>
            <person name="Ament-velasquez S.L."/>
            <person name="Kruys A."/>
            <person name="Hutchinson M.I."/>
            <person name="Powell A.J."/>
            <person name="Barry K."/>
            <person name="Miller A.N."/>
            <person name="Grigoriev I.V."/>
            <person name="Debuchy R."/>
            <person name="Gladieux P."/>
            <person name="Thoren M.H."/>
            <person name="Johannesson H."/>
        </authorList>
    </citation>
    <scope>NUCLEOTIDE SEQUENCE</scope>
    <source>
        <strain evidence="2">FGSC 1904</strain>
    </source>
</reference>
<name>A0AAE0PGP0_SORBR</name>
<proteinExistence type="predicted"/>
<dbReference type="AlphaFoldDB" id="A0AAE0PGP0"/>
<organism evidence="2 3">
    <name type="scientific">Sordaria brevicollis</name>
    <dbReference type="NCBI Taxonomy" id="83679"/>
    <lineage>
        <taxon>Eukaryota</taxon>
        <taxon>Fungi</taxon>
        <taxon>Dikarya</taxon>
        <taxon>Ascomycota</taxon>
        <taxon>Pezizomycotina</taxon>
        <taxon>Sordariomycetes</taxon>
        <taxon>Sordariomycetidae</taxon>
        <taxon>Sordariales</taxon>
        <taxon>Sordariaceae</taxon>
        <taxon>Sordaria</taxon>
    </lineage>
</organism>
<comment type="caution">
    <text evidence="2">The sequence shown here is derived from an EMBL/GenBank/DDBJ whole genome shotgun (WGS) entry which is preliminary data.</text>
</comment>
<evidence type="ECO:0000256" key="1">
    <source>
        <dbReference type="SAM" id="MobiDB-lite"/>
    </source>
</evidence>
<dbReference type="EMBL" id="JAUTDP010000005">
    <property type="protein sequence ID" value="KAK3399507.1"/>
    <property type="molecule type" value="Genomic_DNA"/>
</dbReference>
<dbReference type="Proteomes" id="UP001281003">
    <property type="component" value="Unassembled WGS sequence"/>
</dbReference>